<evidence type="ECO:0000259" key="4">
    <source>
        <dbReference type="SMART" id="SM00849"/>
    </source>
</evidence>
<evidence type="ECO:0000313" key="5">
    <source>
        <dbReference type="EMBL" id="GGH80018.1"/>
    </source>
</evidence>
<dbReference type="InterPro" id="IPR048933">
    <property type="entry name" value="B_lactamase-like_C"/>
</dbReference>
<keyword evidence="6" id="KW-1185">Reference proteome</keyword>
<dbReference type="Pfam" id="PF21221">
    <property type="entry name" value="B_lactamase-like_C"/>
    <property type="match status" value="1"/>
</dbReference>
<dbReference type="InterPro" id="IPR050662">
    <property type="entry name" value="Sec-metab_biosynth-thioest"/>
</dbReference>
<sequence>MKGMTQSQMSKSRITAYGEFTRVRMEMAFPLRWENSYVLQGEDGWTVVDPGPRSPENEAAWDGALNELGIRATDISSIVLTHHHPDHYGLSGWLQQRSEAQVWMSKAASEAAWRNWGSAQQESGTNGFVEASIALCRLHGMEPERLAQLPAHLEGFLPQVDPQPEISVIEPGLPIRFGGRLWHPIETGGHAEGHLSFYEEATGVILCGDAVLPRISPNISYSPGGDEHPLRSYLNGLRTLGALKVTRAFPGHRDPFENFPERTVQLLEHHEQRLARMEELLQGGPRSAYEICISLFGDSLGIHQLRFALSETIAHLVELEDRGRATRHGEREVRFGLK</sequence>
<dbReference type="InterPro" id="IPR036388">
    <property type="entry name" value="WH-like_DNA-bd_sf"/>
</dbReference>
<evidence type="ECO:0000313" key="6">
    <source>
        <dbReference type="Proteomes" id="UP000605427"/>
    </source>
</evidence>
<comment type="catalytic activity">
    <reaction evidence="1">
        <text>3',5'-cyclic CMP + H2O = CMP + H(+)</text>
        <dbReference type="Rhea" id="RHEA:72675"/>
        <dbReference type="ChEBI" id="CHEBI:15377"/>
        <dbReference type="ChEBI" id="CHEBI:15378"/>
        <dbReference type="ChEBI" id="CHEBI:58003"/>
        <dbReference type="ChEBI" id="CHEBI:60377"/>
    </reaction>
    <physiologicalReaction direction="left-to-right" evidence="1">
        <dbReference type="Rhea" id="RHEA:72676"/>
    </physiologicalReaction>
</comment>
<dbReference type="PANTHER" id="PTHR23131">
    <property type="entry name" value="ENDORIBONUCLEASE LACTB2"/>
    <property type="match status" value="1"/>
</dbReference>
<dbReference type="PANTHER" id="PTHR23131:SF4">
    <property type="entry name" value="METALLO-BETA-LACTAMASE SUPERFAMILY POTEIN"/>
    <property type="match status" value="1"/>
</dbReference>
<comment type="caution">
    <text evidence="5">The sequence shown here is derived from an EMBL/GenBank/DDBJ whole genome shotgun (WGS) entry which is preliminary data.</text>
</comment>
<protein>
    <submittedName>
        <fullName evidence="5">MBL fold metallo-hydrolase</fullName>
    </submittedName>
</protein>
<dbReference type="CDD" id="cd07725">
    <property type="entry name" value="TTHA1429-like_MBL-fold"/>
    <property type="match status" value="1"/>
</dbReference>
<evidence type="ECO:0000256" key="1">
    <source>
        <dbReference type="ARBA" id="ARBA00034221"/>
    </source>
</evidence>
<evidence type="ECO:0000256" key="2">
    <source>
        <dbReference type="ARBA" id="ARBA00034301"/>
    </source>
</evidence>
<dbReference type="Pfam" id="PF00753">
    <property type="entry name" value="Lactamase_B"/>
    <property type="match status" value="1"/>
</dbReference>
<accession>A0ABQ1ZXH7</accession>
<dbReference type="Gene3D" id="3.60.15.10">
    <property type="entry name" value="Ribonuclease Z/Hydroxyacylglutathione hydrolase-like"/>
    <property type="match status" value="1"/>
</dbReference>
<organism evidence="5 6">
    <name type="scientific">Saccharibacillus endophyticus</name>
    <dbReference type="NCBI Taxonomy" id="2060666"/>
    <lineage>
        <taxon>Bacteria</taxon>
        <taxon>Bacillati</taxon>
        <taxon>Bacillota</taxon>
        <taxon>Bacilli</taxon>
        <taxon>Bacillales</taxon>
        <taxon>Paenibacillaceae</taxon>
        <taxon>Saccharibacillus</taxon>
    </lineage>
</organism>
<dbReference type="SUPFAM" id="SSF56281">
    <property type="entry name" value="Metallo-hydrolase/oxidoreductase"/>
    <property type="match status" value="1"/>
</dbReference>
<dbReference type="InterPro" id="IPR001279">
    <property type="entry name" value="Metallo-B-lactamas"/>
</dbReference>
<reference evidence="6" key="1">
    <citation type="journal article" date="2019" name="Int. J. Syst. Evol. Microbiol.">
        <title>The Global Catalogue of Microorganisms (GCM) 10K type strain sequencing project: providing services to taxonomists for standard genome sequencing and annotation.</title>
        <authorList>
            <consortium name="The Broad Institute Genomics Platform"/>
            <consortium name="The Broad Institute Genome Sequencing Center for Infectious Disease"/>
            <person name="Wu L."/>
            <person name="Ma J."/>
        </authorList>
    </citation>
    <scope>NUCLEOTIDE SEQUENCE [LARGE SCALE GENOMIC DNA]</scope>
    <source>
        <strain evidence="6">CCM 8702</strain>
    </source>
</reference>
<proteinExistence type="predicted"/>
<name>A0ABQ1ZXH7_9BACL</name>
<dbReference type="Proteomes" id="UP000605427">
    <property type="component" value="Unassembled WGS sequence"/>
</dbReference>
<dbReference type="InterPro" id="IPR036866">
    <property type="entry name" value="RibonucZ/Hydroxyglut_hydro"/>
</dbReference>
<dbReference type="Gene3D" id="1.10.10.10">
    <property type="entry name" value="Winged helix-like DNA-binding domain superfamily/Winged helix DNA-binding domain"/>
    <property type="match status" value="1"/>
</dbReference>
<comment type="function">
    <text evidence="2">Counteracts the endogenous Pycsar antiviral defense system. Phosphodiesterase that enables metal-dependent hydrolysis of host cyclic nucleotide Pycsar defense signals such as cCMP and cUMP.</text>
</comment>
<gene>
    <name evidence="5" type="ORF">GCM10007362_27690</name>
</gene>
<dbReference type="EMBL" id="BMDD01000003">
    <property type="protein sequence ID" value="GGH80018.1"/>
    <property type="molecule type" value="Genomic_DNA"/>
</dbReference>
<dbReference type="SMART" id="SM00849">
    <property type="entry name" value="Lactamase_B"/>
    <property type="match status" value="1"/>
</dbReference>
<feature type="domain" description="Metallo-beta-lactamase" evidence="4">
    <location>
        <begin position="33"/>
        <end position="252"/>
    </location>
</feature>
<evidence type="ECO:0000256" key="3">
    <source>
        <dbReference type="ARBA" id="ARBA00048505"/>
    </source>
</evidence>
<comment type="catalytic activity">
    <reaction evidence="3">
        <text>3',5'-cyclic UMP + H2O = UMP + H(+)</text>
        <dbReference type="Rhea" id="RHEA:70575"/>
        <dbReference type="ChEBI" id="CHEBI:15377"/>
        <dbReference type="ChEBI" id="CHEBI:15378"/>
        <dbReference type="ChEBI" id="CHEBI:57865"/>
        <dbReference type="ChEBI" id="CHEBI:184387"/>
    </reaction>
    <physiologicalReaction direction="left-to-right" evidence="3">
        <dbReference type="Rhea" id="RHEA:70576"/>
    </physiologicalReaction>
</comment>